<dbReference type="SUPFAM" id="SSF49785">
    <property type="entry name" value="Galactose-binding domain-like"/>
    <property type="match status" value="1"/>
</dbReference>
<gene>
    <name evidence="8" type="ORF">GCL60_03185</name>
</gene>
<dbReference type="PANTHER" id="PTHR39540">
    <property type="match status" value="1"/>
</dbReference>
<evidence type="ECO:0000313" key="8">
    <source>
        <dbReference type="EMBL" id="KAB8040951.1"/>
    </source>
</evidence>
<dbReference type="PROSITE" id="PS50231">
    <property type="entry name" value="RICIN_B_LECTIN"/>
    <property type="match status" value="1"/>
</dbReference>
<keyword evidence="5" id="KW-0862">Zinc</keyword>
<dbReference type="PROSITE" id="PS51694">
    <property type="entry name" value="PEPTIDASE_M66"/>
    <property type="match status" value="1"/>
</dbReference>
<keyword evidence="2" id="KW-0645">Protease</keyword>
<feature type="domain" description="Peptidase M66" evidence="7">
    <location>
        <begin position="165"/>
        <end position="415"/>
    </location>
</feature>
<evidence type="ECO:0000256" key="4">
    <source>
        <dbReference type="ARBA" id="ARBA00022801"/>
    </source>
</evidence>
<evidence type="ECO:0000259" key="7">
    <source>
        <dbReference type="PROSITE" id="PS51694"/>
    </source>
</evidence>
<keyword evidence="9" id="KW-1185">Reference proteome</keyword>
<dbReference type="Pfam" id="PF00652">
    <property type="entry name" value="Ricin_B_lectin"/>
    <property type="match status" value="1"/>
</dbReference>
<keyword evidence="3" id="KW-0479">Metal-binding</keyword>
<dbReference type="Pfam" id="PF00754">
    <property type="entry name" value="F5_F8_type_C"/>
    <property type="match status" value="1"/>
</dbReference>
<dbReference type="Gene3D" id="2.60.120.260">
    <property type="entry name" value="Galactose-binding domain-like"/>
    <property type="match status" value="1"/>
</dbReference>
<sequence>MNKYFIIYLILFSSFNEQIQAKIIGFRDDYPFINHLKKDLEGMIEFVQSRSIMPNDSLQLVTNRRALLLFTPKYSNKIEEIQVTGIYNGKEIGKLMMNSPSFFPATDQDNSMENNLPRVKYSTKAWSIQLPASWMKQGLSLKFIDQNGNVGILEQDQFNFGAASELFLTNFRLGMLSKLRDPEELELDPLNEANDYFQTIPVAKLKLGTFLPLEIKDKIVMPDGRIYTPDNLSDSEGGWHTGDMRENILKGLFGAGINRANYGIFSSNTIEQSHFNFKQIQIHRGTGSYKNGKNIKHGLSGGNGLATLDSTKGNEFSHELGHSFLVDHYHGGEENNSQNEYTGWGYDANRNVMLGSLLWKKRSDKQNKVTWKNLYDFNTHPMASAEENGNVSKYTQFTNYTSEVVQKDLAKYSVISKESPTGYMVWNEYFKQMIIHWKTNYPVPKYFDVPIMTLVGFYDPIGQMPSHIYPALYGNLGYVYSFDNDKNTKCWLSVHSSNGTEDVKLESYRFNKEKMNMFHINFLYENIDYYSAKIFCNINGENKELSQIDIKSPINKLPSPVIISDIHESQNNKLLRFLKLKLLDSHYYNADHSSISEIYLADENNNKILKKNWSIKYVTSEENIGKFHAKNAIDENPNTFWHTEYSNGWNNGNPIPFPHEIIIDLGDYYDLKKYRLIVYQDKGYNNFKNYMIFASNNFENWEILAKGEFQNYQHNNFINLNQYSEYYLENEVKKRKKRNTSEKNKQEDVLFYQIKNKNSNFCLSILNNKLGYDYCNQNDITQFWNFSVSGEIKNKSNNMCVHVSNYKNLEKLTFINCKDSAKWKYLDNKSIVALSNKNYVLDNAGNNEVVLYRYHGGSNQLWDTVINQNIENLNKNKISENSTSSQSKKINKIDVTFKSNSETISGYLYIGNNPEINLYQKGVLDSDSNISFKIKEKPSCGILSIAESYGGFVYGKDLKKCNEINKDIAVIEVKQEKNSNIKWFYLSVQFITNSK</sequence>
<dbReference type="InterPro" id="IPR022218">
    <property type="entry name" value="TagA_dom"/>
</dbReference>
<dbReference type="OrthoDB" id="6229465at2"/>
<dbReference type="InterPro" id="IPR000772">
    <property type="entry name" value="Ricin_B_lectin"/>
</dbReference>
<keyword evidence="4" id="KW-0378">Hydrolase</keyword>
<dbReference type="Proteomes" id="UP000437748">
    <property type="component" value="Unassembled WGS sequence"/>
</dbReference>
<evidence type="ECO:0000256" key="6">
    <source>
        <dbReference type="ARBA" id="ARBA00023049"/>
    </source>
</evidence>
<dbReference type="InterPro" id="IPR019503">
    <property type="entry name" value="Peptidase_M66_dom"/>
</dbReference>
<evidence type="ECO:0000256" key="5">
    <source>
        <dbReference type="ARBA" id="ARBA00022833"/>
    </source>
</evidence>
<dbReference type="EMBL" id="WFLM01000001">
    <property type="protein sequence ID" value="KAB8040951.1"/>
    <property type="molecule type" value="Genomic_DNA"/>
</dbReference>
<comment type="cofactor">
    <cofactor evidence="1">
        <name>Zn(2+)</name>
        <dbReference type="ChEBI" id="CHEBI:29105"/>
    </cofactor>
</comment>
<name>A0A6N6VX99_9BACT</name>
<dbReference type="Pfam" id="PF10462">
    <property type="entry name" value="Peptidase_M66"/>
    <property type="match status" value="1"/>
</dbReference>
<dbReference type="RefSeq" id="WP_153418474.1">
    <property type="nucleotide sequence ID" value="NZ_WFLM01000001.1"/>
</dbReference>
<protein>
    <recommendedName>
        <fullName evidence="7">Peptidase M66 domain-containing protein</fullName>
    </recommendedName>
</protein>
<evidence type="ECO:0000313" key="9">
    <source>
        <dbReference type="Proteomes" id="UP000437748"/>
    </source>
</evidence>
<dbReference type="InterPro" id="IPR035992">
    <property type="entry name" value="Ricin_B-like_lectins"/>
</dbReference>
<evidence type="ECO:0000256" key="3">
    <source>
        <dbReference type="ARBA" id="ARBA00022723"/>
    </source>
</evidence>
<evidence type="ECO:0000256" key="2">
    <source>
        <dbReference type="ARBA" id="ARBA00022670"/>
    </source>
</evidence>
<organism evidence="8 9">
    <name type="scientific">Silvanigrella paludirubra</name>
    <dbReference type="NCBI Taxonomy" id="2499159"/>
    <lineage>
        <taxon>Bacteria</taxon>
        <taxon>Pseudomonadati</taxon>
        <taxon>Bdellovibrionota</taxon>
        <taxon>Oligoflexia</taxon>
        <taxon>Silvanigrellales</taxon>
        <taxon>Silvanigrellaceae</taxon>
        <taxon>Silvanigrella</taxon>
    </lineage>
</organism>
<dbReference type="GO" id="GO:0046872">
    <property type="term" value="F:metal ion binding"/>
    <property type="evidence" value="ECO:0007669"/>
    <property type="project" value="UniProtKB-KW"/>
</dbReference>
<reference evidence="8 9" key="1">
    <citation type="submission" date="2019-10" db="EMBL/GenBank/DDBJ databases">
        <title>New species of Slilvanegrellaceae.</title>
        <authorList>
            <person name="Pitt A."/>
            <person name="Hahn M.W."/>
        </authorList>
    </citation>
    <scope>NUCLEOTIDE SEQUENCE [LARGE SCALE GENOMIC DNA]</scope>
    <source>
        <strain evidence="8 9">SP-Ram-0.45-NSY-1</strain>
    </source>
</reference>
<dbReference type="SMART" id="SM00458">
    <property type="entry name" value="RICIN"/>
    <property type="match status" value="1"/>
</dbReference>
<comment type="caution">
    <text evidence="8">The sequence shown here is derived from an EMBL/GenBank/DDBJ whole genome shotgun (WGS) entry which is preliminary data.</text>
</comment>
<dbReference type="GO" id="GO:0006508">
    <property type="term" value="P:proteolysis"/>
    <property type="evidence" value="ECO:0007669"/>
    <property type="project" value="UniProtKB-KW"/>
</dbReference>
<dbReference type="AlphaFoldDB" id="A0A6N6VX99"/>
<dbReference type="InterPro" id="IPR000421">
    <property type="entry name" value="FA58C"/>
</dbReference>
<dbReference type="InterPro" id="IPR008979">
    <property type="entry name" value="Galactose-bd-like_sf"/>
</dbReference>
<proteinExistence type="predicted"/>
<dbReference type="GO" id="GO:0004222">
    <property type="term" value="F:metalloendopeptidase activity"/>
    <property type="evidence" value="ECO:0007669"/>
    <property type="project" value="InterPro"/>
</dbReference>
<dbReference type="Pfam" id="PF12561">
    <property type="entry name" value="TagA"/>
    <property type="match status" value="1"/>
</dbReference>
<dbReference type="PANTHER" id="PTHR39540:SF1">
    <property type="entry name" value="DICTOMALLEIN-1-RELATED"/>
    <property type="match status" value="1"/>
</dbReference>
<dbReference type="Gene3D" id="2.80.10.50">
    <property type="match status" value="1"/>
</dbReference>
<dbReference type="SUPFAM" id="SSF50370">
    <property type="entry name" value="Ricin B-like lectins"/>
    <property type="match status" value="1"/>
</dbReference>
<keyword evidence="6" id="KW-0482">Metalloprotease</keyword>
<accession>A0A6N6VX99</accession>
<dbReference type="InterPro" id="IPR051256">
    <property type="entry name" value="Dictomallein"/>
</dbReference>
<evidence type="ECO:0000256" key="1">
    <source>
        <dbReference type="ARBA" id="ARBA00001947"/>
    </source>
</evidence>